<comment type="catalytic activity">
    <reaction evidence="7">
        <text>D-ribulose 5-phosphate = (2S)-2-hydroxy-3-oxobutyl phosphate + formate + H(+)</text>
        <dbReference type="Rhea" id="RHEA:18457"/>
        <dbReference type="ChEBI" id="CHEBI:15378"/>
        <dbReference type="ChEBI" id="CHEBI:15740"/>
        <dbReference type="ChEBI" id="CHEBI:58121"/>
        <dbReference type="ChEBI" id="CHEBI:58830"/>
        <dbReference type="EC" id="4.1.99.12"/>
    </reaction>
</comment>
<evidence type="ECO:0000256" key="3">
    <source>
        <dbReference type="ARBA" id="ARBA00012153"/>
    </source>
</evidence>
<dbReference type="EMBL" id="JBHUEL010000007">
    <property type="protein sequence ID" value="MFD1766632.1"/>
    <property type="molecule type" value="Genomic_DNA"/>
</dbReference>
<dbReference type="SUPFAM" id="SSF55821">
    <property type="entry name" value="YrdC/RibB"/>
    <property type="match status" value="1"/>
</dbReference>
<comment type="subunit">
    <text evidence="7">Homodimer.</text>
</comment>
<keyword evidence="7" id="KW-0460">Magnesium</keyword>
<protein>
    <recommendedName>
        <fullName evidence="4 7">3,4-dihydroxy-2-butanone 4-phosphate synthase</fullName>
        <shortName evidence="7">DHBP synthase</shortName>
        <ecNumber evidence="3 7">4.1.99.12</ecNumber>
    </recommendedName>
</protein>
<dbReference type="PANTHER" id="PTHR21327">
    <property type="entry name" value="GTP CYCLOHYDROLASE II-RELATED"/>
    <property type="match status" value="1"/>
</dbReference>
<dbReference type="EC" id="4.1.99.12" evidence="3 7"/>
<keyword evidence="5 7" id="KW-0686">Riboflavin biosynthesis</keyword>
<sequence>MSSLQPALEALRKGEIIVITGDRLRRGDIDFAMAAKHVTPEAINFMARHGRGLICLTLTPARAVKLGISLINPGSERQSGRPFGRSIEARADVTTGISAADRAKTIEVAVAEGANSDDLVSPGHVFPLIAVEGGTAERQAATEASIDLCRLAGCGDAAVICSIMRDDGEMARLNDIRELVERYDLKIADIDDLLKELGANIEMSAR</sequence>
<evidence type="ECO:0000313" key="8">
    <source>
        <dbReference type="EMBL" id="MFD1766632.1"/>
    </source>
</evidence>
<evidence type="ECO:0000256" key="7">
    <source>
        <dbReference type="RuleBase" id="RU003843"/>
    </source>
</evidence>
<evidence type="ECO:0000256" key="2">
    <source>
        <dbReference type="ARBA" id="ARBA00004904"/>
    </source>
</evidence>
<dbReference type="InterPro" id="IPR000422">
    <property type="entry name" value="DHBP_synthase_RibB"/>
</dbReference>
<dbReference type="PANTHER" id="PTHR21327:SF18">
    <property type="entry name" value="3,4-DIHYDROXY-2-BUTANONE 4-PHOSPHATE SYNTHASE"/>
    <property type="match status" value="1"/>
</dbReference>
<keyword evidence="6 7" id="KW-0479">Metal-binding</keyword>
<proteinExistence type="inferred from homology"/>
<name>A0ABW4ME45_9SPHN</name>
<evidence type="ECO:0000256" key="6">
    <source>
        <dbReference type="ARBA" id="ARBA00022723"/>
    </source>
</evidence>
<evidence type="ECO:0000256" key="5">
    <source>
        <dbReference type="ARBA" id="ARBA00022619"/>
    </source>
</evidence>
<dbReference type="NCBIfam" id="TIGR00506">
    <property type="entry name" value="ribB"/>
    <property type="match status" value="1"/>
</dbReference>
<comment type="pathway">
    <text evidence="2 7">Cofactor biosynthesis; riboflavin biosynthesis; 2-hydroxy-3-oxobutyl phosphate from D-ribulose 5-phosphate: step 1/1.</text>
</comment>
<evidence type="ECO:0000313" key="9">
    <source>
        <dbReference type="Proteomes" id="UP001597215"/>
    </source>
</evidence>
<dbReference type="Gene3D" id="3.90.870.10">
    <property type="entry name" value="DHBP synthase"/>
    <property type="match status" value="1"/>
</dbReference>
<gene>
    <name evidence="8" type="primary">ribB</name>
    <name evidence="8" type="ORF">ACFSAG_07230</name>
</gene>
<dbReference type="InterPro" id="IPR017945">
    <property type="entry name" value="DHBP_synth_RibB-like_a/b_dom"/>
</dbReference>
<dbReference type="Proteomes" id="UP001597215">
    <property type="component" value="Unassembled WGS sequence"/>
</dbReference>
<comment type="function">
    <text evidence="1 7">Catalyzes the conversion of D-ribulose 5-phosphate to formate and 3,4-dihydroxy-2-butanone 4-phosphate.</text>
</comment>
<evidence type="ECO:0000256" key="1">
    <source>
        <dbReference type="ARBA" id="ARBA00002284"/>
    </source>
</evidence>
<organism evidence="8 9">
    <name type="scientific">Sphingorhabdus buctiana</name>
    <dbReference type="NCBI Taxonomy" id="1508805"/>
    <lineage>
        <taxon>Bacteria</taxon>
        <taxon>Pseudomonadati</taxon>
        <taxon>Pseudomonadota</taxon>
        <taxon>Alphaproteobacteria</taxon>
        <taxon>Sphingomonadales</taxon>
        <taxon>Sphingomonadaceae</taxon>
        <taxon>Sphingorhabdus</taxon>
    </lineage>
</organism>
<evidence type="ECO:0000256" key="4">
    <source>
        <dbReference type="ARBA" id="ARBA00018836"/>
    </source>
</evidence>
<dbReference type="RefSeq" id="WP_374612049.1">
    <property type="nucleotide sequence ID" value="NZ_JBHUEL010000007.1"/>
</dbReference>
<accession>A0ABW4ME45</accession>
<keyword evidence="7" id="KW-0464">Manganese</keyword>
<comment type="cofactor">
    <cofactor evidence="7">
        <name>Mg(2+)</name>
        <dbReference type="ChEBI" id="CHEBI:18420"/>
    </cofactor>
    <cofactor evidence="7">
        <name>Mn(2+)</name>
        <dbReference type="ChEBI" id="CHEBI:29035"/>
    </cofactor>
    <text evidence="7">Binds 2 divalent metal cations per subunit. Magnesium or manganese.</text>
</comment>
<reference evidence="9" key="1">
    <citation type="journal article" date="2019" name="Int. J. Syst. Evol. Microbiol.">
        <title>The Global Catalogue of Microorganisms (GCM) 10K type strain sequencing project: providing services to taxonomists for standard genome sequencing and annotation.</title>
        <authorList>
            <consortium name="The Broad Institute Genomics Platform"/>
            <consortium name="The Broad Institute Genome Sequencing Center for Infectious Disease"/>
            <person name="Wu L."/>
            <person name="Ma J."/>
        </authorList>
    </citation>
    <scope>NUCLEOTIDE SEQUENCE [LARGE SCALE GENOMIC DNA]</scope>
    <source>
        <strain evidence="9">CGMCC 1.12449</strain>
    </source>
</reference>
<keyword evidence="9" id="KW-1185">Reference proteome</keyword>
<dbReference type="Pfam" id="PF00926">
    <property type="entry name" value="DHBP_synthase"/>
    <property type="match status" value="1"/>
</dbReference>
<dbReference type="GO" id="GO:0008686">
    <property type="term" value="F:3,4-dihydroxy-2-butanone-4-phosphate synthase activity"/>
    <property type="evidence" value="ECO:0007669"/>
    <property type="project" value="UniProtKB-EC"/>
</dbReference>
<comment type="similarity">
    <text evidence="7">Belongs to the DHBP synthase family.</text>
</comment>
<comment type="caution">
    <text evidence="8">The sequence shown here is derived from an EMBL/GenBank/DDBJ whole genome shotgun (WGS) entry which is preliminary data.</text>
</comment>
<keyword evidence="7 8" id="KW-0456">Lyase</keyword>